<keyword evidence="3" id="KW-0731">Sigma factor</keyword>
<dbReference type="PANTHER" id="PTHR43133:SF52">
    <property type="entry name" value="ECF RNA POLYMERASE SIGMA FACTOR SIGL"/>
    <property type="match status" value="1"/>
</dbReference>
<dbReference type="InterPro" id="IPR013324">
    <property type="entry name" value="RNA_pol_sigma_r3/r4-like"/>
</dbReference>
<proteinExistence type="inferred from homology"/>
<name>A0A9D1DMV1_9FIRM</name>
<comment type="similarity">
    <text evidence="1">Belongs to the sigma-70 factor family. ECF subfamily.</text>
</comment>
<evidence type="ECO:0000256" key="5">
    <source>
        <dbReference type="ARBA" id="ARBA00023163"/>
    </source>
</evidence>
<dbReference type="SUPFAM" id="SSF88946">
    <property type="entry name" value="Sigma2 domain of RNA polymerase sigma factors"/>
    <property type="match status" value="1"/>
</dbReference>
<reference evidence="8" key="2">
    <citation type="journal article" date="2021" name="PeerJ">
        <title>Extensive microbial diversity within the chicken gut microbiome revealed by metagenomics and culture.</title>
        <authorList>
            <person name="Gilroy R."/>
            <person name="Ravi A."/>
            <person name="Getino M."/>
            <person name="Pursley I."/>
            <person name="Horton D.L."/>
            <person name="Alikhan N.F."/>
            <person name="Baker D."/>
            <person name="Gharbi K."/>
            <person name="Hall N."/>
            <person name="Watson M."/>
            <person name="Adriaenssens E.M."/>
            <person name="Foster-Nyarko E."/>
            <person name="Jarju S."/>
            <person name="Secka A."/>
            <person name="Antonio M."/>
            <person name="Oren A."/>
            <person name="Chaudhuri R.R."/>
            <person name="La Ragione R."/>
            <person name="Hildebrand F."/>
            <person name="Pallen M.J."/>
        </authorList>
    </citation>
    <scope>NUCLEOTIDE SEQUENCE</scope>
    <source>
        <strain evidence="8">ChiGjej3B3-7149</strain>
    </source>
</reference>
<keyword evidence="5" id="KW-0804">Transcription</keyword>
<dbReference type="InterPro" id="IPR014284">
    <property type="entry name" value="RNA_pol_sigma-70_dom"/>
</dbReference>
<dbReference type="Gene3D" id="1.10.10.10">
    <property type="entry name" value="Winged helix-like DNA-binding domain superfamily/Winged helix DNA-binding domain"/>
    <property type="match status" value="1"/>
</dbReference>
<dbReference type="Pfam" id="PF08281">
    <property type="entry name" value="Sigma70_r4_2"/>
    <property type="match status" value="1"/>
</dbReference>
<evidence type="ECO:0000313" key="9">
    <source>
        <dbReference type="Proteomes" id="UP000824238"/>
    </source>
</evidence>
<sequence length="173" mass="20244">MKGGGSVMEFEEIYRACFKPVYQYVRRLSGNEHIAEEVTSDTFFKALKSIDRFRGECDMRVWLCQIARNTYYSYLKKNSRLASVDGAELSNIADPGAGVEEKVRAREEARQIREALRELPEQYREVFSWRIFGELSFREIGAIYGKTDNWACVTYHRARKMIQRRLEETGSEE</sequence>
<gene>
    <name evidence="8" type="ORF">IAD36_09270</name>
</gene>
<evidence type="ECO:0000256" key="4">
    <source>
        <dbReference type="ARBA" id="ARBA00023125"/>
    </source>
</evidence>
<comment type="caution">
    <text evidence="8">The sequence shown here is derived from an EMBL/GenBank/DDBJ whole genome shotgun (WGS) entry which is preliminary data.</text>
</comment>
<evidence type="ECO:0000256" key="3">
    <source>
        <dbReference type="ARBA" id="ARBA00023082"/>
    </source>
</evidence>
<dbReference type="InterPro" id="IPR036388">
    <property type="entry name" value="WH-like_DNA-bd_sf"/>
</dbReference>
<dbReference type="Gene3D" id="1.10.1740.10">
    <property type="match status" value="1"/>
</dbReference>
<dbReference type="EMBL" id="DVHH01000224">
    <property type="protein sequence ID" value="HIR55767.1"/>
    <property type="molecule type" value="Genomic_DNA"/>
</dbReference>
<dbReference type="InterPro" id="IPR013249">
    <property type="entry name" value="RNA_pol_sigma70_r4_t2"/>
</dbReference>
<feature type="domain" description="RNA polymerase sigma-70 region 2" evidence="6">
    <location>
        <begin position="14"/>
        <end position="80"/>
    </location>
</feature>
<feature type="domain" description="RNA polymerase sigma factor 70 region 4 type 2" evidence="7">
    <location>
        <begin position="110"/>
        <end position="161"/>
    </location>
</feature>
<accession>A0A9D1DMV1</accession>
<evidence type="ECO:0000256" key="2">
    <source>
        <dbReference type="ARBA" id="ARBA00023015"/>
    </source>
</evidence>
<evidence type="ECO:0000259" key="6">
    <source>
        <dbReference type="Pfam" id="PF04542"/>
    </source>
</evidence>
<keyword evidence="4" id="KW-0238">DNA-binding</keyword>
<dbReference type="Proteomes" id="UP000824238">
    <property type="component" value="Unassembled WGS sequence"/>
</dbReference>
<keyword evidence="2" id="KW-0805">Transcription regulation</keyword>
<dbReference type="AlphaFoldDB" id="A0A9D1DMV1"/>
<dbReference type="InterPro" id="IPR013325">
    <property type="entry name" value="RNA_pol_sigma_r2"/>
</dbReference>
<dbReference type="GO" id="GO:0016987">
    <property type="term" value="F:sigma factor activity"/>
    <property type="evidence" value="ECO:0007669"/>
    <property type="project" value="UniProtKB-KW"/>
</dbReference>
<evidence type="ECO:0000256" key="1">
    <source>
        <dbReference type="ARBA" id="ARBA00010641"/>
    </source>
</evidence>
<evidence type="ECO:0000313" key="8">
    <source>
        <dbReference type="EMBL" id="HIR55767.1"/>
    </source>
</evidence>
<organism evidence="8 9">
    <name type="scientific">Candidatus Scatomorpha intestinigallinarum</name>
    <dbReference type="NCBI Taxonomy" id="2840923"/>
    <lineage>
        <taxon>Bacteria</taxon>
        <taxon>Bacillati</taxon>
        <taxon>Bacillota</taxon>
        <taxon>Clostridia</taxon>
        <taxon>Eubacteriales</taxon>
        <taxon>Candidatus Scatomorpha</taxon>
    </lineage>
</organism>
<evidence type="ECO:0000259" key="7">
    <source>
        <dbReference type="Pfam" id="PF08281"/>
    </source>
</evidence>
<dbReference type="Pfam" id="PF04542">
    <property type="entry name" value="Sigma70_r2"/>
    <property type="match status" value="1"/>
</dbReference>
<dbReference type="GO" id="GO:0006352">
    <property type="term" value="P:DNA-templated transcription initiation"/>
    <property type="evidence" value="ECO:0007669"/>
    <property type="project" value="InterPro"/>
</dbReference>
<dbReference type="PANTHER" id="PTHR43133">
    <property type="entry name" value="RNA POLYMERASE ECF-TYPE SIGMA FACTO"/>
    <property type="match status" value="1"/>
</dbReference>
<dbReference type="NCBIfam" id="TIGR02937">
    <property type="entry name" value="sigma70-ECF"/>
    <property type="match status" value="1"/>
</dbReference>
<dbReference type="InterPro" id="IPR039425">
    <property type="entry name" value="RNA_pol_sigma-70-like"/>
</dbReference>
<dbReference type="GO" id="GO:0003677">
    <property type="term" value="F:DNA binding"/>
    <property type="evidence" value="ECO:0007669"/>
    <property type="project" value="UniProtKB-KW"/>
</dbReference>
<dbReference type="SUPFAM" id="SSF88659">
    <property type="entry name" value="Sigma3 and sigma4 domains of RNA polymerase sigma factors"/>
    <property type="match status" value="1"/>
</dbReference>
<dbReference type="InterPro" id="IPR007627">
    <property type="entry name" value="RNA_pol_sigma70_r2"/>
</dbReference>
<reference evidence="8" key="1">
    <citation type="submission" date="2020-10" db="EMBL/GenBank/DDBJ databases">
        <authorList>
            <person name="Gilroy R."/>
        </authorList>
    </citation>
    <scope>NUCLEOTIDE SEQUENCE</scope>
    <source>
        <strain evidence="8">ChiGjej3B3-7149</strain>
    </source>
</reference>
<protein>
    <submittedName>
        <fullName evidence="8">Sigma-70 family RNA polymerase sigma factor</fullName>
    </submittedName>
</protein>
<dbReference type="CDD" id="cd06171">
    <property type="entry name" value="Sigma70_r4"/>
    <property type="match status" value="1"/>
</dbReference>